<reference evidence="5" key="1">
    <citation type="submission" date="2021-05" db="EMBL/GenBank/DDBJ databases">
        <title>Whole genome sequence of Curtobacterium flaccumfaciens pv. flaccumfaciens strain CFBP 3417.</title>
        <authorList>
            <person name="Osdaghi E."/>
            <person name="Taghouti G."/>
            <person name="Portier P."/>
            <person name="Fazliarab A."/>
            <person name="Taghavi S.M."/>
            <person name="Briand M."/>
            <person name="Le-Saux M."/>
            <person name="Jacques M.-A."/>
        </authorList>
    </citation>
    <scope>NUCLEOTIDE SEQUENCE</scope>
    <source>
        <strain evidence="5">CFBP 3417</strain>
    </source>
</reference>
<keyword evidence="3" id="KW-0804">Transcription</keyword>
<dbReference type="PANTHER" id="PTHR43132:SF6">
    <property type="entry name" value="HTH-TYPE TRANSCRIPTIONAL REPRESSOR CZRA"/>
    <property type="match status" value="1"/>
</dbReference>
<dbReference type="EMBL" id="JAHEWX010000002">
    <property type="protein sequence ID" value="MBT1540596.1"/>
    <property type="molecule type" value="Genomic_DNA"/>
</dbReference>
<keyword evidence="1" id="KW-0805">Transcription regulation</keyword>
<evidence type="ECO:0000313" key="5">
    <source>
        <dbReference type="EMBL" id="MBT1540596.1"/>
    </source>
</evidence>
<feature type="domain" description="HTH arsR-type" evidence="4">
    <location>
        <begin position="1"/>
        <end position="94"/>
    </location>
</feature>
<evidence type="ECO:0000256" key="2">
    <source>
        <dbReference type="ARBA" id="ARBA00023125"/>
    </source>
</evidence>
<proteinExistence type="predicted"/>
<dbReference type="InterPro" id="IPR051011">
    <property type="entry name" value="Metal_resp_trans_reg"/>
</dbReference>
<dbReference type="SUPFAM" id="SSF46785">
    <property type="entry name" value="Winged helix' DNA-binding domain"/>
    <property type="match status" value="1"/>
</dbReference>
<protein>
    <submittedName>
        <fullName evidence="5">ArsR family transcriptional regulator</fullName>
    </submittedName>
</protein>
<gene>
    <name evidence="5" type="ORF">KK103_02395</name>
</gene>
<evidence type="ECO:0000256" key="3">
    <source>
        <dbReference type="ARBA" id="ARBA00023163"/>
    </source>
</evidence>
<evidence type="ECO:0000259" key="4">
    <source>
        <dbReference type="PROSITE" id="PS50987"/>
    </source>
</evidence>
<evidence type="ECO:0000256" key="1">
    <source>
        <dbReference type="ARBA" id="ARBA00023015"/>
    </source>
</evidence>
<dbReference type="GO" id="GO:0003700">
    <property type="term" value="F:DNA-binding transcription factor activity"/>
    <property type="evidence" value="ECO:0007669"/>
    <property type="project" value="InterPro"/>
</dbReference>
<dbReference type="CDD" id="cd00090">
    <property type="entry name" value="HTH_ARSR"/>
    <property type="match status" value="1"/>
</dbReference>
<evidence type="ECO:0000313" key="6">
    <source>
        <dbReference type="Proteomes" id="UP000709437"/>
    </source>
</evidence>
<name>A0A9Q2W0E3_9MICO</name>
<dbReference type="RefSeq" id="WP_017887461.1">
    <property type="nucleotide sequence ID" value="NZ_JAHEWX010000002.1"/>
</dbReference>
<dbReference type="InterPro" id="IPR036390">
    <property type="entry name" value="WH_DNA-bd_sf"/>
</dbReference>
<accession>A0A9Q2W0E3</accession>
<dbReference type="AlphaFoldDB" id="A0A9Q2W0E3"/>
<dbReference type="PANTHER" id="PTHR43132">
    <property type="entry name" value="ARSENICAL RESISTANCE OPERON REPRESSOR ARSR-RELATED"/>
    <property type="match status" value="1"/>
</dbReference>
<dbReference type="PROSITE" id="PS50987">
    <property type="entry name" value="HTH_ARSR_2"/>
    <property type="match status" value="1"/>
</dbReference>
<dbReference type="InterPro" id="IPR036388">
    <property type="entry name" value="WH-like_DNA-bd_sf"/>
</dbReference>
<sequence length="98" mass="10267">MSDGIEAAADLFKALSSPARLRILSALIAGPSDVGSLADATELSQPLVSQHLRTLRLAGIVQVERIGRNAVYSLHDEHIAHIVGDAVSHVSEAGTDTD</sequence>
<dbReference type="InterPro" id="IPR011991">
    <property type="entry name" value="ArsR-like_HTH"/>
</dbReference>
<comment type="caution">
    <text evidence="5">The sequence shown here is derived from an EMBL/GenBank/DDBJ whole genome shotgun (WGS) entry which is preliminary data.</text>
</comment>
<organism evidence="5 6">
    <name type="scientific">Curtobacterium flaccumfaciens pv. flaccumfaciens</name>
    <dbReference type="NCBI Taxonomy" id="138532"/>
    <lineage>
        <taxon>Bacteria</taxon>
        <taxon>Bacillati</taxon>
        <taxon>Actinomycetota</taxon>
        <taxon>Actinomycetes</taxon>
        <taxon>Micrococcales</taxon>
        <taxon>Microbacteriaceae</taxon>
        <taxon>Curtobacterium</taxon>
    </lineage>
</organism>
<dbReference type="GeneID" id="99623469"/>
<dbReference type="InterPro" id="IPR001845">
    <property type="entry name" value="HTH_ArsR_DNA-bd_dom"/>
</dbReference>
<dbReference type="Proteomes" id="UP000709437">
    <property type="component" value="Unassembled WGS sequence"/>
</dbReference>
<dbReference type="PRINTS" id="PR00778">
    <property type="entry name" value="HTHARSR"/>
</dbReference>
<dbReference type="Gene3D" id="1.10.10.10">
    <property type="entry name" value="Winged helix-like DNA-binding domain superfamily/Winged helix DNA-binding domain"/>
    <property type="match status" value="1"/>
</dbReference>
<keyword evidence="2" id="KW-0238">DNA-binding</keyword>
<dbReference type="Pfam" id="PF01022">
    <property type="entry name" value="HTH_5"/>
    <property type="match status" value="1"/>
</dbReference>
<dbReference type="NCBIfam" id="NF033788">
    <property type="entry name" value="HTH_metalloreg"/>
    <property type="match status" value="1"/>
</dbReference>
<dbReference type="SMART" id="SM00418">
    <property type="entry name" value="HTH_ARSR"/>
    <property type="match status" value="1"/>
</dbReference>
<dbReference type="GO" id="GO:0003677">
    <property type="term" value="F:DNA binding"/>
    <property type="evidence" value="ECO:0007669"/>
    <property type="project" value="UniProtKB-KW"/>
</dbReference>